<sequence>MSRGELRELAADAVRDLDPDDVDALLHDAIDCEDALEANGSHWVMRTGRFATAVYDHPSTGEWRKQD</sequence>
<evidence type="ECO:0008006" key="3">
    <source>
        <dbReference type="Google" id="ProtNLM"/>
    </source>
</evidence>
<dbReference type="EMBL" id="JBHSKV010000024">
    <property type="protein sequence ID" value="MFC5136540.1"/>
    <property type="molecule type" value="Genomic_DNA"/>
</dbReference>
<evidence type="ECO:0000313" key="1">
    <source>
        <dbReference type="EMBL" id="MFC5136540.1"/>
    </source>
</evidence>
<evidence type="ECO:0000313" key="2">
    <source>
        <dbReference type="Proteomes" id="UP001596145"/>
    </source>
</evidence>
<protein>
    <recommendedName>
        <fullName evidence="3">Halobacterial output domain-containing protein</fullName>
    </recommendedName>
</protein>
<organism evidence="1 2">
    <name type="scientific">Halorubrum glutamatedens</name>
    <dbReference type="NCBI Taxonomy" id="2707018"/>
    <lineage>
        <taxon>Archaea</taxon>
        <taxon>Methanobacteriati</taxon>
        <taxon>Methanobacteriota</taxon>
        <taxon>Stenosarchaea group</taxon>
        <taxon>Halobacteria</taxon>
        <taxon>Halobacteriales</taxon>
        <taxon>Haloferacaceae</taxon>
        <taxon>Halorubrum</taxon>
    </lineage>
</organism>
<proteinExistence type="predicted"/>
<name>A0ABD5QWM0_9EURY</name>
<comment type="caution">
    <text evidence="1">The sequence shown here is derived from an EMBL/GenBank/DDBJ whole genome shotgun (WGS) entry which is preliminary data.</text>
</comment>
<reference evidence="1 2" key="1">
    <citation type="journal article" date="2019" name="Int. J. Syst. Evol. Microbiol.">
        <title>The Global Catalogue of Microorganisms (GCM) 10K type strain sequencing project: providing services to taxonomists for standard genome sequencing and annotation.</title>
        <authorList>
            <consortium name="The Broad Institute Genomics Platform"/>
            <consortium name="The Broad Institute Genome Sequencing Center for Infectious Disease"/>
            <person name="Wu L."/>
            <person name="Ma J."/>
        </authorList>
    </citation>
    <scope>NUCLEOTIDE SEQUENCE [LARGE SCALE GENOMIC DNA]</scope>
    <source>
        <strain evidence="1 2">CGMCC 1.16026</strain>
    </source>
</reference>
<dbReference type="AlphaFoldDB" id="A0ABD5QWM0"/>
<dbReference type="RefSeq" id="WP_136516485.1">
    <property type="nucleotide sequence ID" value="NZ_JBHSKV010000024.1"/>
</dbReference>
<dbReference type="Proteomes" id="UP001596145">
    <property type="component" value="Unassembled WGS sequence"/>
</dbReference>
<accession>A0ABD5QWM0</accession>
<keyword evidence="2" id="KW-1185">Reference proteome</keyword>
<gene>
    <name evidence="1" type="ORF">ACFPJA_17700</name>
</gene>